<organism evidence="1 2">
    <name type="scientific">Sphingomonas aurea</name>
    <dbReference type="NCBI Taxonomy" id="3063994"/>
    <lineage>
        <taxon>Bacteria</taxon>
        <taxon>Pseudomonadati</taxon>
        <taxon>Pseudomonadota</taxon>
        <taxon>Alphaproteobacteria</taxon>
        <taxon>Sphingomonadales</taxon>
        <taxon>Sphingomonadaceae</taxon>
        <taxon>Sphingomonas</taxon>
    </lineage>
</organism>
<gene>
    <name evidence="1" type="ORF">Q5H91_04165</name>
</gene>
<evidence type="ECO:0000313" key="2">
    <source>
        <dbReference type="Proteomes" id="UP001230685"/>
    </source>
</evidence>
<accession>A0ABT9EHE5</accession>
<proteinExistence type="predicted"/>
<dbReference type="EMBL" id="JAUUDS010000001">
    <property type="protein sequence ID" value="MDP1026397.1"/>
    <property type="molecule type" value="Genomic_DNA"/>
</dbReference>
<sequence length="96" mass="10395">MPPLLLPHIVDRLTEVGLTGSNGMGAVPLAWSEINEWARAAAFRVSAWEKRLIRALSVAYVAESHRAEDDTCPPPWLGEATDATIAAEIAALDLLF</sequence>
<protein>
    <submittedName>
        <fullName evidence="1">Uncharacterized protein</fullName>
    </submittedName>
</protein>
<evidence type="ECO:0000313" key="1">
    <source>
        <dbReference type="EMBL" id="MDP1026397.1"/>
    </source>
</evidence>
<name>A0ABT9EHE5_9SPHN</name>
<dbReference type="RefSeq" id="WP_305171953.1">
    <property type="nucleotide sequence ID" value="NZ_JAUUDS010000001.1"/>
</dbReference>
<reference evidence="1 2" key="1">
    <citation type="submission" date="2023-07" db="EMBL/GenBank/DDBJ databases">
        <authorList>
            <person name="Kim M.K."/>
        </authorList>
    </citation>
    <scope>NUCLEOTIDE SEQUENCE [LARGE SCALE GENOMIC DNA]</scope>
    <source>
        <strain evidence="1 2">KR1UV-12</strain>
    </source>
</reference>
<dbReference type="Proteomes" id="UP001230685">
    <property type="component" value="Unassembled WGS sequence"/>
</dbReference>
<comment type="caution">
    <text evidence="1">The sequence shown here is derived from an EMBL/GenBank/DDBJ whole genome shotgun (WGS) entry which is preliminary data.</text>
</comment>
<keyword evidence="2" id="KW-1185">Reference proteome</keyword>